<dbReference type="Gene3D" id="3.30.300.30">
    <property type="match status" value="1"/>
</dbReference>
<feature type="domain" description="AMP-binding enzyme C-terminal" evidence="6">
    <location>
        <begin position="441"/>
        <end position="516"/>
    </location>
</feature>
<evidence type="ECO:0000256" key="2">
    <source>
        <dbReference type="ARBA" id="ARBA00022598"/>
    </source>
</evidence>
<evidence type="ECO:0000259" key="6">
    <source>
        <dbReference type="Pfam" id="PF13193"/>
    </source>
</evidence>
<dbReference type="GO" id="GO:0016874">
    <property type="term" value="F:ligase activity"/>
    <property type="evidence" value="ECO:0007669"/>
    <property type="project" value="UniProtKB-KW"/>
</dbReference>
<keyword evidence="4" id="KW-0443">Lipid metabolism</keyword>
<name>A0A9W6R9Y6_9PSEU</name>
<keyword evidence="2" id="KW-0436">Ligase</keyword>
<dbReference type="InterPro" id="IPR045851">
    <property type="entry name" value="AMP-bd_C_sf"/>
</dbReference>
<gene>
    <name evidence="7" type="ORF">Atai01_67390</name>
</gene>
<organism evidence="7 8">
    <name type="scientific">Amycolatopsis taiwanensis</name>
    <dbReference type="NCBI Taxonomy" id="342230"/>
    <lineage>
        <taxon>Bacteria</taxon>
        <taxon>Bacillati</taxon>
        <taxon>Actinomycetota</taxon>
        <taxon>Actinomycetes</taxon>
        <taxon>Pseudonocardiales</taxon>
        <taxon>Pseudonocardiaceae</taxon>
        <taxon>Amycolatopsis</taxon>
    </lineage>
</organism>
<dbReference type="InterPro" id="IPR042099">
    <property type="entry name" value="ANL_N_sf"/>
</dbReference>
<dbReference type="Pfam" id="PF00501">
    <property type="entry name" value="AMP-binding"/>
    <property type="match status" value="1"/>
</dbReference>
<dbReference type="PANTHER" id="PTHR43859:SF4">
    <property type="entry name" value="BUTANOATE--COA LIGASE AAE1-RELATED"/>
    <property type="match status" value="1"/>
</dbReference>
<keyword evidence="3" id="KW-0276">Fatty acid metabolism</keyword>
<dbReference type="AlphaFoldDB" id="A0A9W6R9Y6"/>
<dbReference type="RefSeq" id="WP_285489413.1">
    <property type="nucleotide sequence ID" value="NZ_BSTI01000020.1"/>
</dbReference>
<dbReference type="Gene3D" id="3.40.50.12780">
    <property type="entry name" value="N-terminal domain of ligase-like"/>
    <property type="match status" value="1"/>
</dbReference>
<evidence type="ECO:0000256" key="3">
    <source>
        <dbReference type="ARBA" id="ARBA00022832"/>
    </source>
</evidence>
<dbReference type="PROSITE" id="PS00455">
    <property type="entry name" value="AMP_BINDING"/>
    <property type="match status" value="1"/>
</dbReference>
<dbReference type="SUPFAM" id="SSF56801">
    <property type="entry name" value="Acetyl-CoA synthetase-like"/>
    <property type="match status" value="1"/>
</dbReference>
<evidence type="ECO:0000256" key="1">
    <source>
        <dbReference type="ARBA" id="ARBA00006432"/>
    </source>
</evidence>
<comment type="similarity">
    <text evidence="1">Belongs to the ATP-dependent AMP-binding enzyme family.</text>
</comment>
<dbReference type="NCBIfam" id="NF004837">
    <property type="entry name" value="PRK06187.1"/>
    <property type="match status" value="1"/>
</dbReference>
<protein>
    <submittedName>
        <fullName evidence="7">Acyl-CoA synthetase</fullName>
    </submittedName>
</protein>
<evidence type="ECO:0000313" key="8">
    <source>
        <dbReference type="Proteomes" id="UP001165136"/>
    </source>
</evidence>
<dbReference type="Proteomes" id="UP001165136">
    <property type="component" value="Unassembled WGS sequence"/>
</dbReference>
<dbReference type="EMBL" id="BSTI01000020">
    <property type="protein sequence ID" value="GLY70120.1"/>
    <property type="molecule type" value="Genomic_DNA"/>
</dbReference>
<sequence>MAVTADTWFTPLTPLAFLERSAEVFPDKEAIVYGERRLTYREFAAEATRVAHALRACGVGPGDRVAYLLPNIPEMLIAHFAVPLAGAVLVAINTRLAAAEIRYILEHSGAKVLVVDAALHGSVPPGVDLAEIVTVLDPASGASPDPGVGGISYGELLARGDDRPLPWTVDDERGTISINYTSGTTGRPKGVMYHHRGAYLNSLAEIVHSRHTPESRYLWTLPMFHCNGWCTPWAVTAIGGTHVCLRAIDAAEIWRLIDAERVTHFNGAPTVLVAITNHEGAHPLTREIVVTTAGAPPSPTVIRRISELGARLTHVYGLTETYGPYTVCEPQEGWLTLDVAARSKEMSRQGVGMIVTDGVRVVDEQMRDVPRDGVTMGEVVMRGNNVMSGYFNDPAATENAFRGGWFHSGDLGVWHPDGYIQLRDRAKDIIISGGENISTIEVESAIDSHPAVLEVAVVGIPDEKWGERPKAYVVLRKDSSAGVEELLEHVRGQIAKYKVPDVIEFVPELPKTSTGKIQKFQLRERDWRGRESRIHG</sequence>
<evidence type="ECO:0000259" key="5">
    <source>
        <dbReference type="Pfam" id="PF00501"/>
    </source>
</evidence>
<proteinExistence type="inferred from homology"/>
<dbReference type="FunFam" id="3.30.300.30:FF:000008">
    <property type="entry name" value="2,3-dihydroxybenzoate-AMP ligase"/>
    <property type="match status" value="1"/>
</dbReference>
<reference evidence="7" key="1">
    <citation type="submission" date="2023-03" db="EMBL/GenBank/DDBJ databases">
        <title>Amycolatopsis taiwanensis NBRC 103393.</title>
        <authorList>
            <person name="Ichikawa N."/>
            <person name="Sato H."/>
            <person name="Tonouchi N."/>
        </authorList>
    </citation>
    <scope>NUCLEOTIDE SEQUENCE</scope>
    <source>
        <strain evidence="7">NBRC 103393</strain>
    </source>
</reference>
<comment type="caution">
    <text evidence="7">The sequence shown here is derived from an EMBL/GenBank/DDBJ whole genome shotgun (WGS) entry which is preliminary data.</text>
</comment>
<dbReference type="InterPro" id="IPR025110">
    <property type="entry name" value="AMP-bd_C"/>
</dbReference>
<dbReference type="InterPro" id="IPR000873">
    <property type="entry name" value="AMP-dep_synth/lig_dom"/>
</dbReference>
<keyword evidence="8" id="KW-1185">Reference proteome</keyword>
<dbReference type="NCBIfam" id="NF006020">
    <property type="entry name" value="PRK08162.1"/>
    <property type="match status" value="1"/>
</dbReference>
<dbReference type="GO" id="GO:0006631">
    <property type="term" value="P:fatty acid metabolic process"/>
    <property type="evidence" value="ECO:0007669"/>
    <property type="project" value="UniProtKB-KW"/>
</dbReference>
<dbReference type="PANTHER" id="PTHR43859">
    <property type="entry name" value="ACYL-ACTIVATING ENZYME"/>
    <property type="match status" value="1"/>
</dbReference>
<accession>A0A9W6R9Y6</accession>
<evidence type="ECO:0000313" key="7">
    <source>
        <dbReference type="EMBL" id="GLY70120.1"/>
    </source>
</evidence>
<dbReference type="InterPro" id="IPR020845">
    <property type="entry name" value="AMP-binding_CS"/>
</dbReference>
<feature type="domain" description="AMP-dependent synthetase/ligase" evidence="5">
    <location>
        <begin position="18"/>
        <end position="391"/>
    </location>
</feature>
<dbReference type="CDD" id="cd12118">
    <property type="entry name" value="ttLC_FACS_AEE21_like"/>
    <property type="match status" value="1"/>
</dbReference>
<evidence type="ECO:0000256" key="4">
    <source>
        <dbReference type="ARBA" id="ARBA00023098"/>
    </source>
</evidence>
<dbReference type="Pfam" id="PF13193">
    <property type="entry name" value="AMP-binding_C"/>
    <property type="match status" value="1"/>
</dbReference>